<gene>
    <name evidence="6" type="ORF">SNE40_022958</name>
</gene>
<accession>A0AAN8IY55</accession>
<dbReference type="PANTHER" id="PTHR16453:SF9">
    <property type="entry name" value="GATOR COMPLEX PROTEIN MIOS"/>
    <property type="match status" value="1"/>
</dbReference>
<dbReference type="SUPFAM" id="SSF50978">
    <property type="entry name" value="WD40 repeat-like"/>
    <property type="match status" value="1"/>
</dbReference>
<dbReference type="PANTHER" id="PTHR16453">
    <property type="entry name" value="WD40 DOMAIN-CONTAINING PROTEIN MIO FAMILY MEMBER"/>
    <property type="match status" value="1"/>
</dbReference>
<dbReference type="Pfam" id="PF21720">
    <property type="entry name" value="MIOS_WD40"/>
    <property type="match status" value="1"/>
</dbReference>
<organism evidence="6 7">
    <name type="scientific">Patella caerulea</name>
    <name type="common">Rayed Mediterranean limpet</name>
    <dbReference type="NCBI Taxonomy" id="87958"/>
    <lineage>
        <taxon>Eukaryota</taxon>
        <taxon>Metazoa</taxon>
        <taxon>Spiralia</taxon>
        <taxon>Lophotrochozoa</taxon>
        <taxon>Mollusca</taxon>
        <taxon>Gastropoda</taxon>
        <taxon>Patellogastropoda</taxon>
        <taxon>Patelloidea</taxon>
        <taxon>Patellidae</taxon>
        <taxon>Patella</taxon>
    </lineage>
</organism>
<reference evidence="6 7" key="1">
    <citation type="submission" date="2024-01" db="EMBL/GenBank/DDBJ databases">
        <title>The genome of the rayed Mediterranean limpet Patella caerulea (Linnaeus, 1758).</title>
        <authorList>
            <person name="Anh-Thu Weber A."/>
            <person name="Halstead-Nussloch G."/>
        </authorList>
    </citation>
    <scope>NUCLEOTIDE SEQUENCE [LARGE SCALE GENOMIC DNA]</scope>
    <source>
        <strain evidence="6">AATW-2023a</strain>
        <tissue evidence="6">Whole specimen</tissue>
    </source>
</reference>
<evidence type="ECO:0000259" key="5">
    <source>
        <dbReference type="Pfam" id="PF21719"/>
    </source>
</evidence>
<dbReference type="InterPro" id="IPR036322">
    <property type="entry name" value="WD40_repeat_dom_sf"/>
</dbReference>
<dbReference type="Pfam" id="PF17034">
    <property type="entry name" value="zinc_ribbon_16"/>
    <property type="match status" value="1"/>
</dbReference>
<feature type="domain" description="GATOR2 complex protein MIO zinc-ribbon like" evidence="4">
    <location>
        <begin position="736"/>
        <end position="848"/>
    </location>
</feature>
<name>A0AAN8IY55_PATCE</name>
<evidence type="ECO:0000256" key="3">
    <source>
        <dbReference type="ARBA" id="ARBA00022737"/>
    </source>
</evidence>
<dbReference type="InterPro" id="IPR049092">
    <property type="entry name" value="MIOS_a-sol"/>
</dbReference>
<comment type="similarity">
    <text evidence="1">Belongs to the WD repeat mio family.</text>
</comment>
<dbReference type="AlphaFoldDB" id="A0AAN8IY55"/>
<comment type="caution">
    <text evidence="6">The sequence shown here is derived from an EMBL/GenBank/DDBJ whole genome shotgun (WGS) entry which is preliminary data.</text>
</comment>
<dbReference type="GO" id="GO:0005737">
    <property type="term" value="C:cytoplasm"/>
    <property type="evidence" value="ECO:0007669"/>
    <property type="project" value="TreeGrafter"/>
</dbReference>
<evidence type="ECO:0000313" key="6">
    <source>
        <dbReference type="EMBL" id="KAK6166204.1"/>
    </source>
</evidence>
<dbReference type="Proteomes" id="UP001347796">
    <property type="component" value="Unassembled WGS sequence"/>
</dbReference>
<dbReference type="Pfam" id="PF21719">
    <property type="entry name" value="MIOS_a-sol"/>
    <property type="match status" value="1"/>
</dbReference>
<dbReference type="Gene3D" id="2.130.10.10">
    <property type="entry name" value="YVTN repeat-like/Quinoprotein amine dehydrogenase"/>
    <property type="match status" value="1"/>
</dbReference>
<keyword evidence="3" id="KW-0677">Repeat</keyword>
<dbReference type="CDD" id="cd16691">
    <property type="entry name" value="mRING-H2-C3H3C2_Mio"/>
    <property type="match status" value="1"/>
</dbReference>
<dbReference type="GO" id="GO:0034198">
    <property type="term" value="P:cellular response to amino acid starvation"/>
    <property type="evidence" value="ECO:0007669"/>
    <property type="project" value="TreeGrafter"/>
</dbReference>
<feature type="domain" description="MIOS-like alpha-solenoid" evidence="5">
    <location>
        <begin position="393"/>
        <end position="620"/>
    </location>
</feature>
<dbReference type="EMBL" id="JAZGQO010000021">
    <property type="protein sequence ID" value="KAK6166204.1"/>
    <property type="molecule type" value="Genomic_DNA"/>
</dbReference>
<dbReference type="GO" id="GO:1904263">
    <property type="term" value="P:positive regulation of TORC1 signaling"/>
    <property type="evidence" value="ECO:0007669"/>
    <property type="project" value="TreeGrafter"/>
</dbReference>
<evidence type="ECO:0000259" key="4">
    <source>
        <dbReference type="Pfam" id="PF17034"/>
    </source>
</evidence>
<proteinExistence type="inferred from homology"/>
<evidence type="ECO:0000256" key="2">
    <source>
        <dbReference type="ARBA" id="ARBA00022574"/>
    </source>
</evidence>
<keyword evidence="7" id="KW-1185">Reference proteome</keyword>
<sequence>MSGGKSEILWSPVDPTEFITYGSEITLYRVEDDIAQCHLEQHNKVRQISDSTYAVHVASNTDVALIKCVSWYPKADKKNLLAVGQANGHVVLTSIGNTTSSSEFIGKEFAAKHARTSCNYVSWNPKDTHLLAEGLEKHRNDSCIAIWDINSSVMSESMWASSSRLSYSESATITKPYQEIGYSESSSSFAWFYSSPKTFITGMNNRQLRIYDLRDGSKPVKLTSHKSVHGVCIDPKFEDRIASFGDAFISVWDLRNFDKPIVTLQQNKQVLKINWCPARNGMLSVLCKDSPVVSMYDIEHSVLGSDDIEPVIRERNIESKMQRQYVSSFAWHPTKENRLLTFVSPDTINEITVFDKMTMQWSALFKLTLASGQKVVEYNITNEEYLDDISFKMKRRINKAYGDFTENVLENARTVSEEPQLRGVWEWIHSVRLKNSPENRNNASEFHGVKGLLKMTDNTDYPLRSNCEICGWEDSDEQTLTVRVYDSEERSQALELCGWGRNDNVKARTNYMEFSFRSGNCAKAAAIALFSRRIKKALDYLSRSQEEGSATLKAVAIAIAGVTDRSALWKKTCNELRHDLKHPYLRAIFAFLVDDNNDFIDILNDEEIDVKDRVAFACTYLTDDKVQKYFEDLSNKLKVTGDLNGLLLTGFTSEGVDLLGKYVDCSGDVQTAALISIYCCPNTLDKSDISKVSMWIDGYRALLDQWKLYNIRAKFDIIRNKFDSSVRPAPQVHVRCNFCGKSINNTSAMQMPRSRLPPGVSSHAIHKPKTCPNCRKSLPRCSVCLNNLGTASGMGNLQHRGLQSKLTPISDWFTWCQSCRHGGHAAHISTWFREHSECPVTACSCKCMIDSKNS</sequence>
<protein>
    <recommendedName>
        <fullName evidence="8">WD repeat protein mio zinc-ribbon like domain-containing protein</fullName>
    </recommendedName>
</protein>
<dbReference type="InterPro" id="IPR037593">
    <property type="entry name" value="MIOS/Sea4"/>
</dbReference>
<dbReference type="InterPro" id="IPR015943">
    <property type="entry name" value="WD40/YVTN_repeat-like_dom_sf"/>
</dbReference>
<evidence type="ECO:0000313" key="7">
    <source>
        <dbReference type="Proteomes" id="UP001347796"/>
    </source>
</evidence>
<keyword evidence="2" id="KW-0853">WD repeat</keyword>
<evidence type="ECO:0000256" key="1">
    <source>
        <dbReference type="ARBA" id="ARBA00009713"/>
    </source>
</evidence>
<dbReference type="InterPro" id="IPR031488">
    <property type="entry name" value="Zn_ribbon_mio"/>
</dbReference>
<evidence type="ECO:0008006" key="8">
    <source>
        <dbReference type="Google" id="ProtNLM"/>
    </source>
</evidence>